<dbReference type="SMART" id="SM00320">
    <property type="entry name" value="WD40"/>
    <property type="match status" value="6"/>
</dbReference>
<dbReference type="PANTHER" id="PTHR15653:SF0">
    <property type="entry name" value="CONNECTOR OF KINASE TO AP-1, ISOFORM E"/>
    <property type="match status" value="1"/>
</dbReference>
<dbReference type="InterPro" id="IPR051488">
    <property type="entry name" value="WD_repeat_striatin"/>
</dbReference>
<keyword evidence="14" id="KW-1185">Reference proteome</keyword>
<dbReference type="Pfam" id="PF08232">
    <property type="entry name" value="Striatin"/>
    <property type="match status" value="1"/>
</dbReference>
<proteinExistence type="inferred from homology"/>
<keyword evidence="7" id="KW-0112">Calmodulin-binding</keyword>
<evidence type="ECO:0000256" key="11">
    <source>
        <dbReference type="SAM" id="MobiDB-lite"/>
    </source>
</evidence>
<dbReference type="SUPFAM" id="SSF50978">
    <property type="entry name" value="WD40 repeat-like"/>
    <property type="match status" value="1"/>
</dbReference>
<dbReference type="InterPro" id="IPR015943">
    <property type="entry name" value="WD40/YVTN_repeat-like_dom_sf"/>
</dbReference>
<keyword evidence="8 10" id="KW-0175">Coiled coil</keyword>
<evidence type="ECO:0000256" key="7">
    <source>
        <dbReference type="ARBA" id="ARBA00022860"/>
    </source>
</evidence>
<reference evidence="13 14" key="1">
    <citation type="submission" date="2024-11" db="EMBL/GenBank/DDBJ databases">
        <title>Adaptive evolution of stress response genes in parasites aligns with host niche diversity.</title>
        <authorList>
            <person name="Hahn C."/>
            <person name="Resl P."/>
        </authorList>
    </citation>
    <scope>NUCLEOTIDE SEQUENCE [LARGE SCALE GENOMIC DNA]</scope>
    <source>
        <strain evidence="13">EGGRZ-B1_66</strain>
        <tissue evidence="13">Body</tissue>
    </source>
</reference>
<feature type="compositionally biased region" description="Polar residues" evidence="11">
    <location>
        <begin position="1"/>
        <end position="23"/>
    </location>
</feature>
<dbReference type="PROSITE" id="PS00678">
    <property type="entry name" value="WD_REPEATS_1"/>
    <property type="match status" value="1"/>
</dbReference>
<dbReference type="InterPro" id="IPR013258">
    <property type="entry name" value="Striatin_N"/>
</dbReference>
<dbReference type="GO" id="GO:0005516">
    <property type="term" value="F:calmodulin binding"/>
    <property type="evidence" value="ECO:0007669"/>
    <property type="project" value="UniProtKB-KW"/>
</dbReference>
<evidence type="ECO:0000313" key="14">
    <source>
        <dbReference type="Proteomes" id="UP001626550"/>
    </source>
</evidence>
<gene>
    <name evidence="13" type="primary">STRN3_1</name>
    <name evidence="13" type="ORF">Ciccas_002437</name>
</gene>
<evidence type="ECO:0000256" key="2">
    <source>
        <dbReference type="ARBA" id="ARBA00009616"/>
    </source>
</evidence>
<keyword evidence="3" id="KW-0963">Cytoplasm</keyword>
<dbReference type="InterPro" id="IPR036322">
    <property type="entry name" value="WD40_repeat_dom_sf"/>
</dbReference>
<dbReference type="Gene3D" id="2.130.10.10">
    <property type="entry name" value="YVTN repeat-like/Quinoprotein amine dehydrogenase"/>
    <property type="match status" value="2"/>
</dbReference>
<accession>A0ABD2QH94</accession>
<keyword evidence="4" id="KW-0597">Phosphoprotein</keyword>
<evidence type="ECO:0000313" key="13">
    <source>
        <dbReference type="EMBL" id="KAL3318901.1"/>
    </source>
</evidence>
<dbReference type="PROSITE" id="PS50082">
    <property type="entry name" value="WD_REPEATS_2"/>
    <property type="match status" value="2"/>
</dbReference>
<dbReference type="Pfam" id="PF00400">
    <property type="entry name" value="WD40"/>
    <property type="match status" value="3"/>
</dbReference>
<comment type="similarity">
    <text evidence="2">Belongs to the WD repeat striatin family.</text>
</comment>
<dbReference type="EMBL" id="JBJKFK010000192">
    <property type="protein sequence ID" value="KAL3318901.1"/>
    <property type="molecule type" value="Genomic_DNA"/>
</dbReference>
<feature type="coiled-coil region" evidence="10">
    <location>
        <begin position="41"/>
        <end position="96"/>
    </location>
</feature>
<organism evidence="13 14">
    <name type="scientific">Cichlidogyrus casuarinus</name>
    <dbReference type="NCBI Taxonomy" id="1844966"/>
    <lineage>
        <taxon>Eukaryota</taxon>
        <taxon>Metazoa</taxon>
        <taxon>Spiralia</taxon>
        <taxon>Lophotrochozoa</taxon>
        <taxon>Platyhelminthes</taxon>
        <taxon>Monogenea</taxon>
        <taxon>Monopisthocotylea</taxon>
        <taxon>Dactylogyridea</taxon>
        <taxon>Ancyrocephalidae</taxon>
        <taxon>Cichlidogyrus</taxon>
    </lineage>
</organism>
<feature type="domain" description="Striatin N-terminal" evidence="12">
    <location>
        <begin position="29"/>
        <end position="161"/>
    </location>
</feature>
<evidence type="ECO:0000256" key="10">
    <source>
        <dbReference type="SAM" id="Coils"/>
    </source>
</evidence>
<dbReference type="Proteomes" id="UP001626550">
    <property type="component" value="Unassembled WGS sequence"/>
</dbReference>
<name>A0ABD2QH94_9PLAT</name>
<dbReference type="AlphaFoldDB" id="A0ABD2QH94"/>
<evidence type="ECO:0000256" key="9">
    <source>
        <dbReference type="PROSITE-ProRule" id="PRU00221"/>
    </source>
</evidence>
<comment type="caution">
    <text evidence="13">The sequence shown here is derived from an EMBL/GenBank/DDBJ whole genome shotgun (WGS) entry which is preliminary data.</text>
</comment>
<feature type="repeat" description="WD" evidence="9">
    <location>
        <begin position="584"/>
        <end position="626"/>
    </location>
</feature>
<evidence type="ECO:0000256" key="1">
    <source>
        <dbReference type="ARBA" id="ARBA00004496"/>
    </source>
</evidence>
<sequence>MDENGVPNQQNQIPVTQNPNARNSDGDMTINSVLHFLQAEWIKLEQQRAQWEMDRAELQAQLAFLQGERKGQENLKQDLIRRIKMLEMALKAERAKQQKNQFTGQESNRLATKLDEEAEKLLLPAQRLKIEAEKGEEFDEKWKQSRARLKQYLEEVSSTDLMLNQRQNFFKTKSATHDEEVLMEQFKNEDDHRYEFQSLYNMLDDKSSRVVPDQLLDQLDPFANVVTSNVLTQKELGGLSGLGVDNDNLDQPVKPTNSFDNDLMSKMDYPANQIANSSQVDQFLRHKFTCRGHFDAVRCVAFHHSESTLFSGSEDGTVILWRLLKEDSAEDATSDLVEYEPTYVFRGHCSAVLSLVVVPKHSAHNPLTAADKPIVLFSGGLDGKICSWTIPNGVDMYASYRKAEDSGFVYSDDSSAVWALAISSYDPRYLVAGTANGNLTLFKLNDSLSSTQPHKTICLAEAMKNYQVSSVEKPTCLEFLSEPIMRSLGVDFKNLPLLLVGTSGGWICLVDFLSKDEPYVCHAVKADPHAKEIHNDWSSDGVYSITTHPTFSHIWSGHQDKLVRQTNLRKDENGAISMKVVDNLQMHEAAVCSVICEQNAGLYLYTAGIDGSIRVWDIEKRRCVQEVAAHRPKGEEAIHGLALFTRKPLLATAAADATCKVFMQPISELVSSH</sequence>
<evidence type="ECO:0000256" key="8">
    <source>
        <dbReference type="ARBA" id="ARBA00023054"/>
    </source>
</evidence>
<dbReference type="InterPro" id="IPR019775">
    <property type="entry name" value="WD40_repeat_CS"/>
</dbReference>
<protein>
    <submittedName>
        <fullName evidence="13">Striatin-3</fullName>
    </submittedName>
</protein>
<evidence type="ECO:0000256" key="5">
    <source>
        <dbReference type="ARBA" id="ARBA00022574"/>
    </source>
</evidence>
<comment type="subcellular location">
    <subcellularLocation>
        <location evidence="1">Cytoplasm</location>
    </subcellularLocation>
</comment>
<dbReference type="PROSITE" id="PS50294">
    <property type="entry name" value="WD_REPEATS_REGION"/>
    <property type="match status" value="2"/>
</dbReference>
<evidence type="ECO:0000259" key="12">
    <source>
        <dbReference type="Pfam" id="PF08232"/>
    </source>
</evidence>
<evidence type="ECO:0000256" key="3">
    <source>
        <dbReference type="ARBA" id="ARBA00022490"/>
    </source>
</evidence>
<dbReference type="Gene3D" id="1.20.5.300">
    <property type="match status" value="1"/>
</dbReference>
<keyword evidence="5 9" id="KW-0853">WD repeat</keyword>
<keyword evidence="6" id="KW-0677">Repeat</keyword>
<dbReference type="PANTHER" id="PTHR15653">
    <property type="entry name" value="STRIATIN"/>
    <property type="match status" value="1"/>
</dbReference>
<feature type="region of interest" description="Disordered" evidence="11">
    <location>
        <begin position="1"/>
        <end position="27"/>
    </location>
</feature>
<feature type="repeat" description="WD" evidence="9">
    <location>
        <begin position="290"/>
        <end position="331"/>
    </location>
</feature>
<evidence type="ECO:0000256" key="4">
    <source>
        <dbReference type="ARBA" id="ARBA00022553"/>
    </source>
</evidence>
<dbReference type="InterPro" id="IPR001680">
    <property type="entry name" value="WD40_rpt"/>
</dbReference>
<dbReference type="FunFam" id="1.20.5.300:FF:000001">
    <property type="entry name" value="striatin isoform X1"/>
    <property type="match status" value="1"/>
</dbReference>
<evidence type="ECO:0000256" key="6">
    <source>
        <dbReference type="ARBA" id="ARBA00022737"/>
    </source>
</evidence>
<dbReference type="GO" id="GO:0005737">
    <property type="term" value="C:cytoplasm"/>
    <property type="evidence" value="ECO:0007669"/>
    <property type="project" value="UniProtKB-SubCell"/>
</dbReference>